<comment type="caution">
    <text evidence="5">The sequence shown here is derived from an EMBL/GenBank/DDBJ whole genome shotgun (WGS) entry which is preliminary data.</text>
</comment>
<accession>A0A9N9PT67</accession>
<evidence type="ECO:0000313" key="6">
    <source>
        <dbReference type="Proteomes" id="UP000696280"/>
    </source>
</evidence>
<dbReference type="GO" id="GO:1990904">
    <property type="term" value="C:ribonucleoprotein complex"/>
    <property type="evidence" value="ECO:0007669"/>
    <property type="project" value="UniProtKB-KW"/>
</dbReference>
<feature type="compositionally biased region" description="Basic and acidic residues" evidence="4">
    <location>
        <begin position="110"/>
        <end position="128"/>
    </location>
</feature>
<dbReference type="GO" id="GO:0005840">
    <property type="term" value="C:ribosome"/>
    <property type="evidence" value="ECO:0007669"/>
    <property type="project" value="UniProtKB-KW"/>
</dbReference>
<keyword evidence="2" id="KW-0689">Ribosomal protein</keyword>
<protein>
    <recommendedName>
        <fullName evidence="7">Nucleic acid-binding protein</fullName>
    </recommendedName>
</protein>
<keyword evidence="3" id="KW-0687">Ribonucleoprotein</keyword>
<feature type="region of interest" description="Disordered" evidence="4">
    <location>
        <begin position="101"/>
        <end position="148"/>
    </location>
</feature>
<dbReference type="SUPFAM" id="SSF50249">
    <property type="entry name" value="Nucleic acid-binding proteins"/>
    <property type="match status" value="1"/>
</dbReference>
<dbReference type="InterPro" id="IPR000266">
    <property type="entry name" value="Ribosomal_uS17"/>
</dbReference>
<dbReference type="OrthoDB" id="274752at2759"/>
<dbReference type="EMBL" id="CAJVRL010000058">
    <property type="protein sequence ID" value="CAG8954875.1"/>
    <property type="molecule type" value="Genomic_DNA"/>
</dbReference>
<evidence type="ECO:0008006" key="7">
    <source>
        <dbReference type="Google" id="ProtNLM"/>
    </source>
</evidence>
<evidence type="ECO:0000256" key="2">
    <source>
        <dbReference type="ARBA" id="ARBA00022980"/>
    </source>
</evidence>
<dbReference type="GO" id="GO:0005739">
    <property type="term" value="C:mitochondrion"/>
    <property type="evidence" value="ECO:0007669"/>
    <property type="project" value="TreeGrafter"/>
</dbReference>
<sequence>MPLKIPKQLALIATRASAQRQMNAVVVSSGLMDKTVKVRIGVQKWNKHIQKDFNHTQHLLVHDPASSLRTGDIISISSGWRVSKNVHHVVRSIIAPFGEPIEGRPPVPTEEERIAERARKKEEKEERRRVRNGGKVKEPVQKPEPVVLTEEEKMARAIRRGPSKTWLKMCEDRGRPWIYRTEKAPEKEMNAS</sequence>
<dbReference type="GO" id="GO:0006412">
    <property type="term" value="P:translation"/>
    <property type="evidence" value="ECO:0007669"/>
    <property type="project" value="InterPro"/>
</dbReference>
<evidence type="ECO:0000256" key="1">
    <source>
        <dbReference type="ARBA" id="ARBA00010254"/>
    </source>
</evidence>
<organism evidence="5 6">
    <name type="scientific">Hymenoscyphus fraxineus</name>
    <dbReference type="NCBI Taxonomy" id="746836"/>
    <lineage>
        <taxon>Eukaryota</taxon>
        <taxon>Fungi</taxon>
        <taxon>Dikarya</taxon>
        <taxon>Ascomycota</taxon>
        <taxon>Pezizomycotina</taxon>
        <taxon>Leotiomycetes</taxon>
        <taxon>Helotiales</taxon>
        <taxon>Helotiaceae</taxon>
        <taxon>Hymenoscyphus</taxon>
    </lineage>
</organism>
<dbReference type="Gene3D" id="2.40.50.140">
    <property type="entry name" value="Nucleic acid-binding proteins"/>
    <property type="match status" value="1"/>
</dbReference>
<dbReference type="Proteomes" id="UP000696280">
    <property type="component" value="Unassembled WGS sequence"/>
</dbReference>
<comment type="similarity">
    <text evidence="1">Belongs to the universal ribosomal protein uS17 family.</text>
</comment>
<evidence type="ECO:0000256" key="4">
    <source>
        <dbReference type="SAM" id="MobiDB-lite"/>
    </source>
</evidence>
<dbReference type="Pfam" id="PF00366">
    <property type="entry name" value="Ribosomal_S17"/>
    <property type="match status" value="1"/>
</dbReference>
<dbReference type="PANTHER" id="PTHR10744:SF1">
    <property type="entry name" value="SMALL RIBOSOMAL SUBUNIT PROTEIN US17M"/>
    <property type="match status" value="1"/>
</dbReference>
<evidence type="ECO:0000256" key="3">
    <source>
        <dbReference type="ARBA" id="ARBA00023274"/>
    </source>
</evidence>
<dbReference type="PANTHER" id="PTHR10744">
    <property type="entry name" value="40S RIBOSOMAL PROTEIN S11 FAMILY MEMBER"/>
    <property type="match status" value="1"/>
</dbReference>
<dbReference type="GO" id="GO:0003735">
    <property type="term" value="F:structural constituent of ribosome"/>
    <property type="evidence" value="ECO:0007669"/>
    <property type="project" value="InterPro"/>
</dbReference>
<name>A0A9N9PT67_9HELO</name>
<evidence type="ECO:0000313" key="5">
    <source>
        <dbReference type="EMBL" id="CAG8954875.1"/>
    </source>
</evidence>
<dbReference type="InterPro" id="IPR012340">
    <property type="entry name" value="NA-bd_OB-fold"/>
</dbReference>
<proteinExistence type="inferred from homology"/>
<gene>
    <name evidence="5" type="ORF">HYFRA_00008562</name>
</gene>
<keyword evidence="6" id="KW-1185">Reference proteome</keyword>
<reference evidence="5" key="1">
    <citation type="submission" date="2021-07" db="EMBL/GenBank/DDBJ databases">
        <authorList>
            <person name="Durling M."/>
        </authorList>
    </citation>
    <scope>NUCLEOTIDE SEQUENCE</scope>
</reference>
<dbReference type="AlphaFoldDB" id="A0A9N9PT67"/>